<evidence type="ECO:0000313" key="2">
    <source>
        <dbReference type="EMBL" id="KAK7055227.1"/>
    </source>
</evidence>
<feature type="compositionally biased region" description="Polar residues" evidence="1">
    <location>
        <begin position="119"/>
        <end position="129"/>
    </location>
</feature>
<feature type="compositionally biased region" description="Gly residues" evidence="1">
    <location>
        <begin position="64"/>
        <end position="73"/>
    </location>
</feature>
<evidence type="ECO:0000313" key="3">
    <source>
        <dbReference type="Proteomes" id="UP001362999"/>
    </source>
</evidence>
<dbReference type="Proteomes" id="UP001362999">
    <property type="component" value="Unassembled WGS sequence"/>
</dbReference>
<proteinExistence type="predicted"/>
<keyword evidence="3" id="KW-1185">Reference proteome</keyword>
<dbReference type="AlphaFoldDB" id="A0AAW0DR72"/>
<name>A0AAW0DR72_9AGAR</name>
<dbReference type="EMBL" id="JAWWNJ010000005">
    <property type="protein sequence ID" value="KAK7055227.1"/>
    <property type="molecule type" value="Genomic_DNA"/>
</dbReference>
<reference evidence="2 3" key="1">
    <citation type="journal article" date="2024" name="J Genomics">
        <title>Draft genome sequencing and assembly of Favolaschia claudopus CIRM-BRFM 2984 isolated from oak limbs.</title>
        <authorList>
            <person name="Navarro D."/>
            <person name="Drula E."/>
            <person name="Chaduli D."/>
            <person name="Cazenave R."/>
            <person name="Ahrendt S."/>
            <person name="Wang J."/>
            <person name="Lipzen A."/>
            <person name="Daum C."/>
            <person name="Barry K."/>
            <person name="Grigoriev I.V."/>
            <person name="Favel A."/>
            <person name="Rosso M.N."/>
            <person name="Martin F."/>
        </authorList>
    </citation>
    <scope>NUCLEOTIDE SEQUENCE [LARGE SCALE GENOMIC DNA]</scope>
    <source>
        <strain evidence="2 3">CIRM-BRFM 2984</strain>
    </source>
</reference>
<comment type="caution">
    <text evidence="2">The sequence shown here is derived from an EMBL/GenBank/DDBJ whole genome shotgun (WGS) entry which is preliminary data.</text>
</comment>
<protein>
    <submittedName>
        <fullName evidence="2">Uncharacterized protein</fullName>
    </submittedName>
</protein>
<sequence>MSSRVEPTLHKAKVIPTLPQKNPSRLPLIKVERKRVERKRCLQGLTGAGVTQVSAKRDRMNQAGGVGQGGGAGMNSVGRSNQRRQQKSSGNRRLNKQNRAETVNQEEDEKSHIERGRQGLSQLESNQGGRKTGQLCLESHPCVRPQPPPPPLRLSLRLCAVLSREEKDNRLQEMGQLGDGSGGIELPSYAGGAGETSLGGGTPRPKGRAMRYLSTSFKSYSDSEPAIRSVTLPLIGDAERIGSGGLASGFSPTGASLHAFALAMHSNTDSYNSYRASTPRELFVFKQGLGAGGDRRRRMCARVAATVRSCLAIMPDHLNEILLFKPILCDILPADDSMQPGLTTMAMGGQCKRGDNGHNGARLVIGVNVARCCTDRGMTLAPLLKRFRGCGVGSATKLEVALRAISPS</sequence>
<evidence type="ECO:0000256" key="1">
    <source>
        <dbReference type="SAM" id="MobiDB-lite"/>
    </source>
</evidence>
<feature type="region of interest" description="Disordered" evidence="1">
    <location>
        <begin position="48"/>
        <end position="132"/>
    </location>
</feature>
<accession>A0AAW0DR72</accession>
<gene>
    <name evidence="2" type="ORF">R3P38DRAFT_2760470</name>
</gene>
<organism evidence="2 3">
    <name type="scientific">Favolaschia claudopus</name>
    <dbReference type="NCBI Taxonomy" id="2862362"/>
    <lineage>
        <taxon>Eukaryota</taxon>
        <taxon>Fungi</taxon>
        <taxon>Dikarya</taxon>
        <taxon>Basidiomycota</taxon>
        <taxon>Agaricomycotina</taxon>
        <taxon>Agaricomycetes</taxon>
        <taxon>Agaricomycetidae</taxon>
        <taxon>Agaricales</taxon>
        <taxon>Marasmiineae</taxon>
        <taxon>Mycenaceae</taxon>
        <taxon>Favolaschia</taxon>
    </lineage>
</organism>
<feature type="region of interest" description="Disordered" evidence="1">
    <location>
        <begin position="1"/>
        <end position="22"/>
    </location>
</feature>